<keyword evidence="1" id="KW-0812">Transmembrane</keyword>
<accession>A0A1N7L6J4</accession>
<organism evidence="2 3">
    <name type="scientific">Kaistella chaponensis</name>
    <dbReference type="NCBI Taxonomy" id="713588"/>
    <lineage>
        <taxon>Bacteria</taxon>
        <taxon>Pseudomonadati</taxon>
        <taxon>Bacteroidota</taxon>
        <taxon>Flavobacteriia</taxon>
        <taxon>Flavobacteriales</taxon>
        <taxon>Weeksellaceae</taxon>
        <taxon>Chryseobacterium group</taxon>
        <taxon>Kaistella</taxon>
    </lineage>
</organism>
<evidence type="ECO:0000313" key="2">
    <source>
        <dbReference type="EMBL" id="SIS69437.1"/>
    </source>
</evidence>
<feature type="transmembrane region" description="Helical" evidence="1">
    <location>
        <begin position="12"/>
        <end position="32"/>
    </location>
</feature>
<reference evidence="3" key="1">
    <citation type="submission" date="2017-01" db="EMBL/GenBank/DDBJ databases">
        <authorList>
            <person name="Varghese N."/>
            <person name="Submissions S."/>
        </authorList>
    </citation>
    <scope>NUCLEOTIDE SEQUENCE [LARGE SCALE GENOMIC DNA]</scope>
    <source>
        <strain evidence="3">DSM 23145</strain>
    </source>
</reference>
<dbReference type="AlphaFoldDB" id="A0A1N7L6J4"/>
<keyword evidence="1" id="KW-1133">Transmembrane helix</keyword>
<name>A0A1N7L6J4_9FLAO</name>
<keyword evidence="3" id="KW-1185">Reference proteome</keyword>
<keyword evidence="1" id="KW-0472">Membrane</keyword>
<sequence length="37" mass="4559">MLKFSMKKFRTAKINIFLVVVFLYPSVIYTRYTYFKT</sequence>
<protein>
    <submittedName>
        <fullName evidence="2">Uncharacterized protein</fullName>
    </submittedName>
</protein>
<gene>
    <name evidence="2" type="ORF">SAMN05421789_104260</name>
</gene>
<dbReference type="EMBL" id="FTOI01000004">
    <property type="protein sequence ID" value="SIS69437.1"/>
    <property type="molecule type" value="Genomic_DNA"/>
</dbReference>
<evidence type="ECO:0000256" key="1">
    <source>
        <dbReference type="SAM" id="Phobius"/>
    </source>
</evidence>
<dbReference type="Proteomes" id="UP000185839">
    <property type="component" value="Unassembled WGS sequence"/>
</dbReference>
<proteinExistence type="predicted"/>
<evidence type="ECO:0000313" key="3">
    <source>
        <dbReference type="Proteomes" id="UP000185839"/>
    </source>
</evidence>